<keyword evidence="1" id="KW-0472">Membrane</keyword>
<gene>
    <name evidence="3" type="ORF">FOC72_09340</name>
</gene>
<feature type="chain" id="PRO_5032678947" evidence="2">
    <location>
        <begin position="29"/>
        <end position="107"/>
    </location>
</feature>
<dbReference type="Pfam" id="PF04956">
    <property type="entry name" value="TrbC"/>
    <property type="match status" value="1"/>
</dbReference>
<evidence type="ECO:0000313" key="4">
    <source>
        <dbReference type="Proteomes" id="UP000509459"/>
    </source>
</evidence>
<keyword evidence="1" id="KW-0812">Transmembrane</keyword>
<dbReference type="AlphaFoldDB" id="A0A859EPT8"/>
<name>A0A859EPT8_STRSA</name>
<sequence>MKNLKVKQKWLAVMTVLAAFLTSSPVFAGGKNPFDSVNQGADKATQNFTALGFTIAVAMLVVAGIGLMLSQKMREWAKGHIVYVIIGVVVIVLASQAVPFIQQMFGG</sequence>
<feature type="transmembrane region" description="Helical" evidence="1">
    <location>
        <begin position="48"/>
        <end position="69"/>
    </location>
</feature>
<dbReference type="EMBL" id="CP054570">
    <property type="protein sequence ID" value="QKQ44755.1"/>
    <property type="molecule type" value="Genomic_DNA"/>
</dbReference>
<organism evidence="3 4">
    <name type="scientific">Streptococcus sanguinis</name>
    <dbReference type="NCBI Taxonomy" id="1305"/>
    <lineage>
        <taxon>Bacteria</taxon>
        <taxon>Bacillati</taxon>
        <taxon>Bacillota</taxon>
        <taxon>Bacilli</taxon>
        <taxon>Lactobacillales</taxon>
        <taxon>Streptococcaceae</taxon>
        <taxon>Streptococcus</taxon>
    </lineage>
</organism>
<dbReference type="InterPro" id="IPR007039">
    <property type="entry name" value="TrbC/VirB2"/>
</dbReference>
<reference evidence="3 4" key="1">
    <citation type="submission" date="2020-05" db="EMBL/GenBank/DDBJ databases">
        <title>FDA dAtabase for Regulatory Grade micrObial Sequences (FDA-ARGOS): Supporting development and validation of Infectious Disease Dx tests.</title>
        <authorList>
            <person name="Bojja K."/>
            <person name="Kessler A."/>
            <person name="Tallon L."/>
            <person name="Sadzewicz L."/>
            <person name="Zhao X."/>
            <person name="Vavikolanu K."/>
            <person name="Mehta A."/>
            <person name="Aluvathingal J."/>
            <person name="Nadendla S."/>
            <person name="Myers T."/>
            <person name="Yan Y."/>
            <person name="Sichtig H."/>
        </authorList>
    </citation>
    <scope>NUCLEOTIDE SEQUENCE [LARGE SCALE GENOMIC DNA]</scope>
    <source>
        <strain evidence="3 4">FDAARGOS_770</strain>
    </source>
</reference>
<dbReference type="Proteomes" id="UP000509459">
    <property type="component" value="Chromosome"/>
</dbReference>
<feature type="transmembrane region" description="Helical" evidence="1">
    <location>
        <begin position="81"/>
        <end position="101"/>
    </location>
</feature>
<feature type="signal peptide" evidence="2">
    <location>
        <begin position="1"/>
        <end position="28"/>
    </location>
</feature>
<evidence type="ECO:0000256" key="1">
    <source>
        <dbReference type="SAM" id="Phobius"/>
    </source>
</evidence>
<evidence type="ECO:0000256" key="2">
    <source>
        <dbReference type="SAM" id="SignalP"/>
    </source>
</evidence>
<keyword evidence="2" id="KW-0732">Signal</keyword>
<keyword evidence="1" id="KW-1133">Transmembrane helix</keyword>
<proteinExistence type="predicted"/>
<protein>
    <submittedName>
        <fullName evidence="3">TrbC/VirB2 family protein</fullName>
    </submittedName>
</protein>
<dbReference type="RefSeq" id="WP_002896820.1">
    <property type="nucleotide sequence ID" value="NZ_CP054570.1"/>
</dbReference>
<evidence type="ECO:0000313" key="3">
    <source>
        <dbReference type="EMBL" id="QKQ44755.1"/>
    </source>
</evidence>
<accession>A0A859EPT8</accession>